<feature type="domain" description="DUF7726" evidence="1">
    <location>
        <begin position="19"/>
        <end position="56"/>
    </location>
</feature>
<dbReference type="Proteomes" id="UP001162640">
    <property type="component" value="Unassembled WGS sequence"/>
</dbReference>
<proteinExistence type="predicted"/>
<dbReference type="InterPro" id="IPR056143">
    <property type="entry name" value="DUF7726"/>
</dbReference>
<dbReference type="AlphaFoldDB" id="A0A9W7B243"/>
<evidence type="ECO:0000313" key="3">
    <source>
        <dbReference type="Proteomes" id="UP001162640"/>
    </source>
</evidence>
<evidence type="ECO:0000259" key="1">
    <source>
        <dbReference type="Pfam" id="PF24852"/>
    </source>
</evidence>
<organism evidence="2 3">
    <name type="scientific">Triparma laevis f. inornata</name>
    <dbReference type="NCBI Taxonomy" id="1714386"/>
    <lineage>
        <taxon>Eukaryota</taxon>
        <taxon>Sar</taxon>
        <taxon>Stramenopiles</taxon>
        <taxon>Ochrophyta</taxon>
        <taxon>Bolidophyceae</taxon>
        <taxon>Parmales</taxon>
        <taxon>Triparmaceae</taxon>
        <taxon>Triparma</taxon>
    </lineage>
</organism>
<gene>
    <name evidence="2" type="ORF">TL16_g08661</name>
</gene>
<accession>A0A9W7B243</accession>
<name>A0A9W7B243_9STRA</name>
<dbReference type="Pfam" id="PF24852">
    <property type="entry name" value="DUF7726"/>
    <property type="match status" value="1"/>
</dbReference>
<dbReference type="EMBL" id="BLQM01000287">
    <property type="protein sequence ID" value="GMH80701.1"/>
    <property type="molecule type" value="Genomic_DNA"/>
</dbReference>
<comment type="caution">
    <text evidence="2">The sequence shown here is derived from an EMBL/GenBank/DDBJ whole genome shotgun (WGS) entry which is preliminary data.</text>
</comment>
<sequence>MDAKAYVFEIDSVELPYKVPVYEDCDVVRRKINKFLTESGMTQGFFLKAINSQANSRIEQEVRWGPNGYKLKHDNGMRRVLPLQPCEMGYGFPGANNVDPTIFNIDAMRDRRNANPDPFFGVAMPTSFQTQLKGMGFNNAAEAVAAVA</sequence>
<reference evidence="3" key="1">
    <citation type="journal article" date="2023" name="Commun. Biol.">
        <title>Genome analysis of Parmales, the sister group of diatoms, reveals the evolutionary specialization of diatoms from phago-mixotrophs to photoautotrophs.</title>
        <authorList>
            <person name="Ban H."/>
            <person name="Sato S."/>
            <person name="Yoshikawa S."/>
            <person name="Yamada K."/>
            <person name="Nakamura Y."/>
            <person name="Ichinomiya M."/>
            <person name="Sato N."/>
            <person name="Blanc-Mathieu R."/>
            <person name="Endo H."/>
            <person name="Kuwata A."/>
            <person name="Ogata H."/>
        </authorList>
    </citation>
    <scope>NUCLEOTIDE SEQUENCE [LARGE SCALE GENOMIC DNA]</scope>
</reference>
<protein>
    <recommendedName>
        <fullName evidence="1">DUF7726 domain-containing protein</fullName>
    </recommendedName>
</protein>
<evidence type="ECO:0000313" key="2">
    <source>
        <dbReference type="EMBL" id="GMH80701.1"/>
    </source>
</evidence>